<keyword evidence="5 18" id="KW-0479">Metal-binding</keyword>
<comment type="similarity">
    <text evidence="17">Belongs to the NnrD/CARKD family.</text>
</comment>
<comment type="cofactor">
    <cofactor evidence="17">
        <name>Mg(2+)</name>
        <dbReference type="ChEBI" id="CHEBI:18420"/>
    </cofactor>
</comment>
<comment type="function">
    <text evidence="14 19">Bifunctional enzyme that catalyzes the epimerization of the S- and R-forms of NAD(P)HX and the dehydration of the S-form of NAD(P)HX at the expense of ADP, which is converted to AMP. This allows the repair of both epimers of NAD(P)HX, a damaged form of NAD(P)H that is a result of enzymatic or heat-dependent hydration.</text>
</comment>
<feature type="binding site" evidence="18">
    <location>
        <begin position="65"/>
        <end position="69"/>
    </location>
    <ligand>
        <name>(6S)-NADPHX</name>
        <dbReference type="ChEBI" id="CHEBI:64076"/>
    </ligand>
</feature>
<keyword evidence="23" id="KW-1185">Reference proteome</keyword>
<evidence type="ECO:0000256" key="6">
    <source>
        <dbReference type="ARBA" id="ARBA00022741"/>
    </source>
</evidence>
<proteinExistence type="inferred from homology"/>
<evidence type="ECO:0000256" key="12">
    <source>
        <dbReference type="ARBA" id="ARBA00023239"/>
    </source>
</evidence>
<keyword evidence="7 17" id="KW-0067">ATP-binding</keyword>
<evidence type="ECO:0000256" key="19">
    <source>
        <dbReference type="PIRNR" id="PIRNR017184"/>
    </source>
</evidence>
<keyword evidence="8 17" id="KW-0521">NADP</keyword>
<comment type="catalytic activity">
    <reaction evidence="1 18 19">
        <text>(6R)-NADHX = (6S)-NADHX</text>
        <dbReference type="Rhea" id="RHEA:32215"/>
        <dbReference type="ChEBI" id="CHEBI:64074"/>
        <dbReference type="ChEBI" id="CHEBI:64075"/>
        <dbReference type="EC" id="5.1.99.6"/>
    </reaction>
</comment>
<dbReference type="EMBL" id="JAATJA010000001">
    <property type="protein sequence ID" value="NJB66753.1"/>
    <property type="molecule type" value="Genomic_DNA"/>
</dbReference>
<comment type="caution">
    <text evidence="22">The sequence shown here is derived from an EMBL/GenBank/DDBJ whole genome shotgun (WGS) entry which is preliminary data.</text>
</comment>
<evidence type="ECO:0000256" key="7">
    <source>
        <dbReference type="ARBA" id="ARBA00022840"/>
    </source>
</evidence>
<comment type="similarity">
    <text evidence="3 19">In the N-terminal section; belongs to the NnrE/AIBP family.</text>
</comment>
<evidence type="ECO:0000256" key="14">
    <source>
        <dbReference type="ARBA" id="ARBA00025153"/>
    </source>
</evidence>
<protein>
    <recommendedName>
        <fullName evidence="19">Bifunctional NAD(P)H-hydrate repair enzyme</fullName>
    </recommendedName>
    <alternativeName>
        <fullName evidence="19">Nicotinamide nucleotide repair protein</fullName>
    </alternativeName>
    <domain>
        <recommendedName>
            <fullName evidence="19">ADP-dependent (S)-NAD(P)H-hydrate dehydratase</fullName>
            <ecNumber evidence="19">4.2.1.136</ecNumber>
        </recommendedName>
        <alternativeName>
            <fullName evidence="19">ADP-dependent NAD(P)HX dehydratase</fullName>
        </alternativeName>
    </domain>
    <domain>
        <recommendedName>
            <fullName evidence="19">NAD(P)H-hydrate epimerase</fullName>
            <ecNumber evidence="19">5.1.99.6</ecNumber>
        </recommendedName>
    </domain>
</protein>
<evidence type="ECO:0000256" key="15">
    <source>
        <dbReference type="ARBA" id="ARBA00048238"/>
    </source>
</evidence>
<feature type="binding site" evidence="17">
    <location>
        <position position="393"/>
    </location>
    <ligand>
        <name>(6S)-NADPHX</name>
        <dbReference type="ChEBI" id="CHEBI:64076"/>
    </ligand>
</feature>
<comment type="cofactor">
    <cofactor evidence="18 19">
        <name>K(+)</name>
        <dbReference type="ChEBI" id="CHEBI:29103"/>
    </cofactor>
    <text evidence="18 19">Binds 1 potassium ion per subunit.</text>
</comment>
<accession>A0A846QKN9</accession>
<evidence type="ECO:0000256" key="4">
    <source>
        <dbReference type="ARBA" id="ARBA00009524"/>
    </source>
</evidence>
<feature type="binding site" evidence="18">
    <location>
        <position position="172"/>
    </location>
    <ligand>
        <name>(6S)-NADPHX</name>
        <dbReference type="ChEBI" id="CHEBI:64076"/>
    </ligand>
</feature>
<dbReference type="AlphaFoldDB" id="A0A846QKN9"/>
<reference evidence="22 23" key="1">
    <citation type="submission" date="2020-03" db="EMBL/GenBank/DDBJ databases">
        <title>Genomic Encyclopedia of Type Strains, Phase IV (KMG-IV): sequencing the most valuable type-strain genomes for metagenomic binning, comparative biology and taxonomic classification.</title>
        <authorList>
            <person name="Goeker M."/>
        </authorList>
    </citation>
    <scope>NUCLEOTIDE SEQUENCE [LARGE SCALE GENOMIC DNA]</scope>
    <source>
        <strain evidence="22 23">DSM 24233</strain>
    </source>
</reference>
<feature type="binding site" evidence="18">
    <location>
        <position position="175"/>
    </location>
    <ligand>
        <name>K(+)</name>
        <dbReference type="ChEBI" id="CHEBI:29103"/>
    </ligand>
</feature>
<name>A0A846QKN9_9BACT</name>
<evidence type="ECO:0000256" key="2">
    <source>
        <dbReference type="ARBA" id="ARBA00000909"/>
    </source>
</evidence>
<evidence type="ECO:0000256" key="13">
    <source>
        <dbReference type="ARBA" id="ARBA00023268"/>
    </source>
</evidence>
<feature type="binding site" evidence="18">
    <location>
        <position position="66"/>
    </location>
    <ligand>
        <name>K(+)</name>
        <dbReference type="ChEBI" id="CHEBI:29103"/>
    </ligand>
</feature>
<dbReference type="EC" id="5.1.99.6" evidence="19"/>
<dbReference type="NCBIfam" id="TIGR00196">
    <property type="entry name" value="yjeF_cterm"/>
    <property type="match status" value="1"/>
</dbReference>
<comment type="similarity">
    <text evidence="18">Belongs to the NnrE/AIBP family.</text>
</comment>
<dbReference type="GO" id="GO:0052856">
    <property type="term" value="F:NAD(P)HX epimerase activity"/>
    <property type="evidence" value="ECO:0007669"/>
    <property type="project" value="UniProtKB-UniRule"/>
</dbReference>
<evidence type="ECO:0000256" key="18">
    <source>
        <dbReference type="HAMAP-Rule" id="MF_01966"/>
    </source>
</evidence>
<keyword evidence="12 17" id="KW-0456">Lyase</keyword>
<evidence type="ECO:0000313" key="23">
    <source>
        <dbReference type="Proteomes" id="UP000580856"/>
    </source>
</evidence>
<dbReference type="Pfam" id="PF01256">
    <property type="entry name" value="Carb_kinase"/>
    <property type="match status" value="1"/>
</dbReference>
<gene>
    <name evidence="18" type="primary">nnrE</name>
    <name evidence="17" type="synonym">nnrD</name>
    <name evidence="22" type="ORF">GGQ74_000393</name>
</gene>
<dbReference type="InterPro" id="IPR000631">
    <property type="entry name" value="CARKD"/>
</dbReference>
<feature type="domain" description="YjeF N-terminal" evidence="21">
    <location>
        <begin position="15"/>
        <end position="229"/>
    </location>
</feature>
<keyword evidence="9 18" id="KW-0630">Potassium</keyword>
<dbReference type="PROSITE" id="PS51383">
    <property type="entry name" value="YJEF_C_3"/>
    <property type="match status" value="1"/>
</dbReference>
<dbReference type="GO" id="GO:0046872">
    <property type="term" value="F:metal ion binding"/>
    <property type="evidence" value="ECO:0007669"/>
    <property type="project" value="UniProtKB-UniRule"/>
</dbReference>
<dbReference type="PIRSF" id="PIRSF017184">
    <property type="entry name" value="Nnr"/>
    <property type="match status" value="1"/>
</dbReference>
<keyword evidence="11 18" id="KW-0413">Isomerase</keyword>
<comment type="function">
    <text evidence="17">Catalyzes the dehydration of the S-form of NAD(P)HX at the expense of ADP, which is converted to AMP. Together with NAD(P)HX epimerase, which catalyzes the epimerization of the S- and R-forms, the enzyme allows the repair of both epimers of NAD(P)HX, a damaged form of NAD(P)H that is a result of enzymatic or heat-dependent hydration.</text>
</comment>
<feature type="binding site" evidence="18">
    <location>
        <position position="137"/>
    </location>
    <ligand>
        <name>K(+)</name>
        <dbReference type="ChEBI" id="CHEBI:29103"/>
    </ligand>
</feature>
<dbReference type="CDD" id="cd01171">
    <property type="entry name" value="YXKO-related"/>
    <property type="match status" value="1"/>
</dbReference>
<dbReference type="PROSITE" id="PS51385">
    <property type="entry name" value="YJEF_N"/>
    <property type="match status" value="1"/>
</dbReference>
<keyword evidence="13" id="KW-0511">Multifunctional enzyme</keyword>
<dbReference type="Proteomes" id="UP000580856">
    <property type="component" value="Unassembled WGS sequence"/>
</dbReference>
<dbReference type="SUPFAM" id="SSF53613">
    <property type="entry name" value="Ribokinase-like"/>
    <property type="match status" value="1"/>
</dbReference>
<evidence type="ECO:0000256" key="16">
    <source>
        <dbReference type="ARBA" id="ARBA00049209"/>
    </source>
</evidence>
<dbReference type="PANTHER" id="PTHR12592">
    <property type="entry name" value="ATP-DEPENDENT (S)-NAD(P)H-HYDRATE DEHYDRATASE FAMILY MEMBER"/>
    <property type="match status" value="1"/>
</dbReference>
<feature type="binding site" evidence="17">
    <location>
        <position position="342"/>
    </location>
    <ligand>
        <name>(6S)-NADPHX</name>
        <dbReference type="ChEBI" id="CHEBI:64076"/>
    </ligand>
</feature>
<evidence type="ECO:0000259" key="20">
    <source>
        <dbReference type="PROSITE" id="PS51383"/>
    </source>
</evidence>
<evidence type="ECO:0000256" key="9">
    <source>
        <dbReference type="ARBA" id="ARBA00022958"/>
    </source>
</evidence>
<keyword evidence="6 17" id="KW-0547">Nucleotide-binding</keyword>
<dbReference type="RefSeq" id="WP_245168077.1">
    <property type="nucleotide sequence ID" value="NZ_JAATJA010000001.1"/>
</dbReference>
<evidence type="ECO:0000256" key="8">
    <source>
        <dbReference type="ARBA" id="ARBA00022857"/>
    </source>
</evidence>
<dbReference type="Gene3D" id="3.40.50.10260">
    <property type="entry name" value="YjeF N-terminal domain"/>
    <property type="match status" value="1"/>
</dbReference>
<dbReference type="PROSITE" id="PS01050">
    <property type="entry name" value="YJEF_C_2"/>
    <property type="match status" value="1"/>
</dbReference>
<evidence type="ECO:0000256" key="11">
    <source>
        <dbReference type="ARBA" id="ARBA00023235"/>
    </source>
</evidence>
<dbReference type="InterPro" id="IPR004443">
    <property type="entry name" value="YjeF_N_dom"/>
</dbReference>
<dbReference type="SUPFAM" id="SSF64153">
    <property type="entry name" value="YjeF N-terminal domain-like"/>
    <property type="match status" value="1"/>
</dbReference>
<evidence type="ECO:0000256" key="10">
    <source>
        <dbReference type="ARBA" id="ARBA00023027"/>
    </source>
</evidence>
<dbReference type="GO" id="GO:0110051">
    <property type="term" value="P:metabolite repair"/>
    <property type="evidence" value="ECO:0007669"/>
    <property type="project" value="TreeGrafter"/>
</dbReference>
<evidence type="ECO:0000256" key="1">
    <source>
        <dbReference type="ARBA" id="ARBA00000013"/>
    </source>
</evidence>
<dbReference type="InterPro" id="IPR036652">
    <property type="entry name" value="YjeF_N_dom_sf"/>
</dbReference>
<dbReference type="Pfam" id="PF03853">
    <property type="entry name" value="YjeF_N"/>
    <property type="match status" value="1"/>
</dbReference>
<organism evidence="22 23">
    <name type="scientific">Desulfobaculum xiamenense</name>
    <dbReference type="NCBI Taxonomy" id="995050"/>
    <lineage>
        <taxon>Bacteria</taxon>
        <taxon>Pseudomonadati</taxon>
        <taxon>Thermodesulfobacteriota</taxon>
        <taxon>Desulfovibrionia</taxon>
        <taxon>Desulfovibrionales</taxon>
        <taxon>Desulfovibrionaceae</taxon>
        <taxon>Desulfobaculum</taxon>
    </lineage>
</organism>
<dbReference type="HAMAP" id="MF_01966">
    <property type="entry name" value="NADHX_epimerase"/>
    <property type="match status" value="1"/>
</dbReference>
<evidence type="ECO:0000256" key="5">
    <source>
        <dbReference type="ARBA" id="ARBA00022723"/>
    </source>
</evidence>
<keyword evidence="10 17" id="KW-0520">NAD</keyword>
<dbReference type="InterPro" id="IPR030677">
    <property type="entry name" value="Nnr"/>
</dbReference>
<comment type="subunit">
    <text evidence="17">Homotetramer.</text>
</comment>
<feature type="binding site" evidence="18">
    <location>
        <begin position="141"/>
        <end position="147"/>
    </location>
    <ligand>
        <name>(6S)-NADPHX</name>
        <dbReference type="ChEBI" id="CHEBI:64076"/>
    </ligand>
</feature>
<comment type="catalytic activity">
    <reaction evidence="16 17 19">
        <text>(6S)-NADPHX + ADP = AMP + phosphate + NADPH + H(+)</text>
        <dbReference type="Rhea" id="RHEA:32235"/>
        <dbReference type="ChEBI" id="CHEBI:15378"/>
        <dbReference type="ChEBI" id="CHEBI:43474"/>
        <dbReference type="ChEBI" id="CHEBI:57783"/>
        <dbReference type="ChEBI" id="CHEBI:64076"/>
        <dbReference type="ChEBI" id="CHEBI:456215"/>
        <dbReference type="ChEBI" id="CHEBI:456216"/>
        <dbReference type="EC" id="4.2.1.136"/>
    </reaction>
</comment>
<dbReference type="HAMAP" id="MF_01965">
    <property type="entry name" value="NADHX_dehydratase"/>
    <property type="match status" value="1"/>
</dbReference>
<evidence type="ECO:0000259" key="21">
    <source>
        <dbReference type="PROSITE" id="PS51385"/>
    </source>
</evidence>
<feature type="domain" description="YjeF C-terminal" evidence="20">
    <location>
        <begin position="238"/>
        <end position="519"/>
    </location>
</feature>
<dbReference type="GO" id="GO:0005524">
    <property type="term" value="F:ATP binding"/>
    <property type="evidence" value="ECO:0007669"/>
    <property type="project" value="UniProtKB-UniRule"/>
</dbReference>
<feature type="binding site" evidence="17">
    <location>
        <position position="459"/>
    </location>
    <ligand>
        <name>AMP</name>
        <dbReference type="ChEBI" id="CHEBI:456215"/>
    </ligand>
</feature>
<evidence type="ECO:0000256" key="17">
    <source>
        <dbReference type="HAMAP-Rule" id="MF_01965"/>
    </source>
</evidence>
<evidence type="ECO:0000256" key="3">
    <source>
        <dbReference type="ARBA" id="ARBA00006001"/>
    </source>
</evidence>
<dbReference type="GO" id="GO:0046496">
    <property type="term" value="P:nicotinamide nucleotide metabolic process"/>
    <property type="evidence" value="ECO:0007669"/>
    <property type="project" value="UniProtKB-UniRule"/>
</dbReference>
<feature type="binding site" evidence="17">
    <location>
        <position position="273"/>
    </location>
    <ligand>
        <name>(6S)-NADPHX</name>
        <dbReference type="ChEBI" id="CHEBI:64076"/>
    </ligand>
</feature>
<comment type="function">
    <text evidence="18">Catalyzes the epimerization of the S- and R-forms of NAD(P)HX, a damaged form of NAD(P)H that is a result of enzymatic or heat-dependent hydration. This is a prerequisite for the S-specific NAD(P)H-hydrate dehydratase to allow the repair of both epimers of NAD(P)HX.</text>
</comment>
<comment type="similarity">
    <text evidence="4 19">In the C-terminal section; belongs to the NnrD/CARKD family.</text>
</comment>
<dbReference type="InterPro" id="IPR017953">
    <property type="entry name" value="Carbohydrate_kinase_pred_CS"/>
</dbReference>
<comment type="catalytic activity">
    <reaction evidence="2 18 19">
        <text>(6R)-NADPHX = (6S)-NADPHX</text>
        <dbReference type="Rhea" id="RHEA:32227"/>
        <dbReference type="ChEBI" id="CHEBI:64076"/>
        <dbReference type="ChEBI" id="CHEBI:64077"/>
        <dbReference type="EC" id="5.1.99.6"/>
    </reaction>
</comment>
<dbReference type="PANTHER" id="PTHR12592:SF0">
    <property type="entry name" value="ATP-DEPENDENT (S)-NAD(P)H-HYDRATE DEHYDRATASE"/>
    <property type="match status" value="1"/>
</dbReference>
<sequence>MEMYHSVPLPTPEEMATWDHATIEDFGLRQEVLMENAGLGAFGVLEETIGSVDGLTALVVAGPGNNGGDAFCVARHLANAGAQVLVLHTARKKEYRGAAAANLRLAQKMDILLEYLAPGHSILELTHEYGEPDIVVDGLFGTGLSGALRDYAQEWIEELNAFSGSAFVLALDIPSGLSGLTGEPCPVAIMADTTVTFEAAKLGLAMPGAAEYTGDVHVCGIGIPEFIKHSTPATSAMLTDGVLELLPSPHPEMHKGTAGHVLVLGGSTGLTGAPHLAALGALRAGAGMVTVGCPAGLAHEVKACNPDIMTLPLGSGTNWNEGMAQDLAPHMERYTAVLVGPGMGRDERVLEFLTALAGLDLPPVVLDADALFWLAKKPELAKLFQCAKIVTPHPGEAARLLGKTGEDIQSVRLASAQALAAAVDGTAVLKGAGTVIALPDSRAFVSPFAVSNLAVAGSGDVLAGLIASLLARGLEPEDAACLGVYWHGLAGDLLSADFPARGNTASEIAHALPRALKETVDA</sequence>
<dbReference type="InterPro" id="IPR029056">
    <property type="entry name" value="Ribokinase-like"/>
</dbReference>
<dbReference type="GO" id="GO:0052855">
    <property type="term" value="F:ADP-dependent NAD(P)H-hydrate dehydratase activity"/>
    <property type="evidence" value="ECO:0007669"/>
    <property type="project" value="UniProtKB-UniRule"/>
</dbReference>
<evidence type="ECO:0000313" key="22">
    <source>
        <dbReference type="EMBL" id="NJB66753.1"/>
    </source>
</evidence>
<dbReference type="NCBIfam" id="TIGR00197">
    <property type="entry name" value="yjeF_nterm"/>
    <property type="match status" value="1"/>
</dbReference>
<comment type="caution">
    <text evidence="18">Lacks conserved residue(s) required for the propagation of feature annotation.</text>
</comment>
<feature type="binding site" evidence="17">
    <location>
        <position position="460"/>
    </location>
    <ligand>
        <name>(6S)-NADPHX</name>
        <dbReference type="ChEBI" id="CHEBI:64076"/>
    </ligand>
</feature>
<feature type="binding site" evidence="17">
    <location>
        <begin position="430"/>
        <end position="434"/>
    </location>
    <ligand>
        <name>AMP</name>
        <dbReference type="ChEBI" id="CHEBI:456215"/>
    </ligand>
</feature>
<dbReference type="Gene3D" id="3.40.1190.20">
    <property type="match status" value="1"/>
</dbReference>
<dbReference type="EC" id="4.2.1.136" evidence="19"/>
<comment type="catalytic activity">
    <reaction evidence="15 17 19">
        <text>(6S)-NADHX + ADP = AMP + phosphate + NADH + H(+)</text>
        <dbReference type="Rhea" id="RHEA:32223"/>
        <dbReference type="ChEBI" id="CHEBI:15378"/>
        <dbReference type="ChEBI" id="CHEBI:43474"/>
        <dbReference type="ChEBI" id="CHEBI:57945"/>
        <dbReference type="ChEBI" id="CHEBI:64074"/>
        <dbReference type="ChEBI" id="CHEBI:456215"/>
        <dbReference type="ChEBI" id="CHEBI:456216"/>
        <dbReference type="EC" id="4.2.1.136"/>
    </reaction>
</comment>